<dbReference type="Pfam" id="PF08700">
    <property type="entry name" value="VPS51_Exo84_N"/>
    <property type="match status" value="1"/>
</dbReference>
<gene>
    <name evidence="9" type="ORF">CCAP1982_LOCUS802</name>
</gene>
<evidence type="ECO:0000256" key="1">
    <source>
        <dbReference type="ARBA" id="ARBA00004395"/>
    </source>
</evidence>
<keyword evidence="5" id="KW-0653">Protein transport</keyword>
<comment type="subcellular location">
    <subcellularLocation>
        <location evidence="1">Golgi apparatus membrane</location>
        <topology evidence="1">Peripheral membrane protein</topology>
    </subcellularLocation>
</comment>
<dbReference type="GO" id="GO:0006891">
    <property type="term" value="P:intra-Golgi vesicle-mediated transport"/>
    <property type="evidence" value="ECO:0007669"/>
    <property type="project" value="InterPro"/>
</dbReference>
<evidence type="ECO:0000256" key="2">
    <source>
        <dbReference type="ARBA" id="ARBA00006653"/>
    </source>
</evidence>
<reference evidence="9" key="1">
    <citation type="submission" date="2020-11" db="EMBL/GenBank/DDBJ databases">
        <authorList>
            <person name="Whitehead M."/>
        </authorList>
    </citation>
    <scope>NUCLEOTIDE SEQUENCE</scope>
    <source>
        <strain evidence="9">EGII</strain>
    </source>
</reference>
<accession>A0A811U375</accession>
<evidence type="ECO:0000256" key="7">
    <source>
        <dbReference type="ARBA" id="ARBA00023136"/>
    </source>
</evidence>
<dbReference type="GO" id="GO:0015031">
    <property type="term" value="P:protein transport"/>
    <property type="evidence" value="ECO:0007669"/>
    <property type="project" value="UniProtKB-KW"/>
</dbReference>
<feature type="compositionally biased region" description="Polar residues" evidence="8">
    <location>
        <begin position="852"/>
        <end position="861"/>
    </location>
</feature>
<evidence type="ECO:0000256" key="4">
    <source>
        <dbReference type="ARBA" id="ARBA00022448"/>
    </source>
</evidence>
<proteinExistence type="inferred from homology"/>
<protein>
    <recommendedName>
        <fullName evidence="3">Conserved oligomeric Golgi complex subunit 1</fullName>
    </recommendedName>
</protein>
<feature type="region of interest" description="Disordered" evidence="8">
    <location>
        <begin position="830"/>
        <end position="875"/>
    </location>
</feature>
<dbReference type="Proteomes" id="UP000606786">
    <property type="component" value="Unassembled WGS sequence"/>
</dbReference>
<comment type="similarity">
    <text evidence="2">Belongs to the COG1 family.</text>
</comment>
<dbReference type="EMBL" id="CAJHJT010000001">
    <property type="protein sequence ID" value="CAD6991913.1"/>
    <property type="molecule type" value="Genomic_DNA"/>
</dbReference>
<evidence type="ECO:0000256" key="8">
    <source>
        <dbReference type="SAM" id="MobiDB-lite"/>
    </source>
</evidence>
<keyword evidence="10" id="KW-1185">Reference proteome</keyword>
<dbReference type="InterPro" id="IPR033370">
    <property type="entry name" value="COG1"/>
</dbReference>
<sequence length="888" mass="101473">MESANLLNLDVDTLFEQHSVPEIDVVHKKIQSVVENKREELRLMVGERYRDLLQAADTIVAMKDSSAQLIEQVDSITRNCRKLNEQQLLGFRNSEAEDLLRNRNANKKITNYFSTIVQIKLLTTLPELIWTHIDAEHFYTATELFIFSRHISTGLQLDATNSLMQHLPVAKKQWEILKPFNTTIKQHVLTTLEKEDLNCGVACDCLLSLLLLERNTLNSVLKIFLNLRCAAFLNCLSEDKWSTNDSRRRVKDRILASLRILNSTIELIEKCFLENGLLLQRLHELSDVSAPPTITLIHQSDAQFSYLLPEIISNFRPKTETQALDDKQVRDALEQWLVDTRRIAGTQLKQLFDYVSTMSTIKELKAEANNQRKGLNFGKIVKRLQLSQTLDFYELKYVPLINQRIHDIIHDSWAKAMQKTFESLEQALTDVNASSFNIWLESVQDLPPSLEVALSDDLKLKKLLMKTKGYDNETITLCAELDRQLESIVSEMNVLLEEKGNRAEDKLALIVFLRETAEAQLTHFLSRAKSLHLLQSQRYELLVVARCCSALVELCPNLKVCFCQRGSWRQWVGNVAANSVEHWNRVCALLEEESFIFWQQIVNGILEENNCEKMLSNVITNDNILEEFANWENVELEQRDENESTIHSTFRIPNQPRISLQSYLFTLIRVLNSIVPQTLPAKVLHYFNQKMLTQIIGQYQKILNDKLSCNQNIALQLYFDLKFLQNIFGVMRDDRQLNEQFGALQNNCKDLIDPFDFELFADHISINVKKSVARFNCQFGVLTQVLPANFTTTASTLLVHEKDPNVLSLSSIGSTAVWFPLLPIVTPTPAGHSERKSNAINSEKMSPARKATASTASSITQGGKLKSESKSKSGAASFFGAMSQDWFR</sequence>
<dbReference type="AlphaFoldDB" id="A0A811U375"/>
<evidence type="ECO:0000256" key="6">
    <source>
        <dbReference type="ARBA" id="ARBA00023034"/>
    </source>
</evidence>
<dbReference type="OrthoDB" id="46189at2759"/>
<keyword evidence="4" id="KW-0813">Transport</keyword>
<keyword evidence="6" id="KW-0333">Golgi apparatus</keyword>
<dbReference type="PANTHER" id="PTHR31658:SF0">
    <property type="entry name" value="CONSERVED OLIGOMERIC GOLGI COMPLEX SUBUNIT 1"/>
    <property type="match status" value="1"/>
</dbReference>
<keyword evidence="7" id="KW-0472">Membrane</keyword>
<evidence type="ECO:0000313" key="10">
    <source>
        <dbReference type="Proteomes" id="UP000606786"/>
    </source>
</evidence>
<evidence type="ECO:0000256" key="5">
    <source>
        <dbReference type="ARBA" id="ARBA00022927"/>
    </source>
</evidence>
<evidence type="ECO:0000313" key="9">
    <source>
        <dbReference type="EMBL" id="CAD6991913.1"/>
    </source>
</evidence>
<dbReference type="GO" id="GO:0000139">
    <property type="term" value="C:Golgi membrane"/>
    <property type="evidence" value="ECO:0007669"/>
    <property type="project" value="UniProtKB-SubCell"/>
</dbReference>
<evidence type="ECO:0000256" key="3">
    <source>
        <dbReference type="ARBA" id="ARBA00020978"/>
    </source>
</evidence>
<dbReference type="PANTHER" id="PTHR31658">
    <property type="entry name" value="CONSERVED OLIGOMERIC GOLGI COMPLEX SUBUNIT 1"/>
    <property type="match status" value="1"/>
</dbReference>
<comment type="caution">
    <text evidence="9">The sequence shown here is derived from an EMBL/GenBank/DDBJ whole genome shotgun (WGS) entry which is preliminary data.</text>
</comment>
<organism evidence="9 10">
    <name type="scientific">Ceratitis capitata</name>
    <name type="common">Mediterranean fruit fly</name>
    <name type="synonym">Tephritis capitata</name>
    <dbReference type="NCBI Taxonomy" id="7213"/>
    <lineage>
        <taxon>Eukaryota</taxon>
        <taxon>Metazoa</taxon>
        <taxon>Ecdysozoa</taxon>
        <taxon>Arthropoda</taxon>
        <taxon>Hexapoda</taxon>
        <taxon>Insecta</taxon>
        <taxon>Pterygota</taxon>
        <taxon>Neoptera</taxon>
        <taxon>Endopterygota</taxon>
        <taxon>Diptera</taxon>
        <taxon>Brachycera</taxon>
        <taxon>Muscomorpha</taxon>
        <taxon>Tephritoidea</taxon>
        <taxon>Tephritidae</taxon>
        <taxon>Ceratitis</taxon>
        <taxon>Ceratitis</taxon>
    </lineage>
</organism>
<name>A0A811U375_CERCA</name>
<dbReference type="GO" id="GO:0017119">
    <property type="term" value="C:Golgi transport complex"/>
    <property type="evidence" value="ECO:0007669"/>
    <property type="project" value="InterPro"/>
</dbReference>